<organism evidence="5 6">
    <name type="scientific">Candidatus Falkowbacteria bacterium CG23_combo_of_CG06-09_8_20_14_all_49_15</name>
    <dbReference type="NCBI Taxonomy" id="1974572"/>
    <lineage>
        <taxon>Bacteria</taxon>
        <taxon>Candidatus Falkowiibacteriota</taxon>
    </lineage>
</organism>
<dbReference type="EMBL" id="PCSD01000047">
    <property type="protein sequence ID" value="PIP33827.1"/>
    <property type="molecule type" value="Genomic_DNA"/>
</dbReference>
<dbReference type="Proteomes" id="UP000230729">
    <property type="component" value="Unassembled WGS sequence"/>
</dbReference>
<dbReference type="PANTHER" id="PTHR43179:SF12">
    <property type="entry name" value="GALACTOFURANOSYLTRANSFERASE GLFT2"/>
    <property type="match status" value="1"/>
</dbReference>
<keyword evidence="4" id="KW-0472">Membrane</keyword>
<dbReference type="GO" id="GO:0016757">
    <property type="term" value="F:glycosyltransferase activity"/>
    <property type="evidence" value="ECO:0007669"/>
    <property type="project" value="UniProtKB-KW"/>
</dbReference>
<accession>A0A2G9ZKX9</accession>
<dbReference type="SUPFAM" id="SSF53448">
    <property type="entry name" value="Nucleotide-diphospho-sugar transferases"/>
    <property type="match status" value="1"/>
</dbReference>
<name>A0A2G9ZKX9_9BACT</name>
<dbReference type="InterPro" id="IPR029044">
    <property type="entry name" value="Nucleotide-diphossugar_trans"/>
</dbReference>
<keyword evidence="4" id="KW-1133">Transmembrane helix</keyword>
<dbReference type="PANTHER" id="PTHR43179">
    <property type="entry name" value="RHAMNOSYLTRANSFERASE WBBL"/>
    <property type="match status" value="1"/>
</dbReference>
<comment type="similarity">
    <text evidence="1">Belongs to the glycosyltransferase 2 family.</text>
</comment>
<protein>
    <recommendedName>
        <fullName evidence="7">Glycosyltransferase 2-like domain-containing protein</fullName>
    </recommendedName>
</protein>
<keyword evidence="2" id="KW-0328">Glycosyltransferase</keyword>
<proteinExistence type="inferred from homology"/>
<evidence type="ECO:0000256" key="2">
    <source>
        <dbReference type="ARBA" id="ARBA00022676"/>
    </source>
</evidence>
<evidence type="ECO:0008006" key="7">
    <source>
        <dbReference type="Google" id="ProtNLM"/>
    </source>
</evidence>
<keyword evidence="3" id="KW-0808">Transferase</keyword>
<dbReference type="Gene3D" id="3.90.550.10">
    <property type="entry name" value="Spore Coat Polysaccharide Biosynthesis Protein SpsA, Chain A"/>
    <property type="match status" value="1"/>
</dbReference>
<evidence type="ECO:0000313" key="5">
    <source>
        <dbReference type="EMBL" id="PIP33827.1"/>
    </source>
</evidence>
<evidence type="ECO:0000256" key="3">
    <source>
        <dbReference type="ARBA" id="ARBA00022679"/>
    </source>
</evidence>
<evidence type="ECO:0000313" key="6">
    <source>
        <dbReference type="Proteomes" id="UP000230729"/>
    </source>
</evidence>
<comment type="caution">
    <text evidence="5">The sequence shown here is derived from an EMBL/GenBank/DDBJ whole genome shotgun (WGS) entry which is preliminary data.</text>
</comment>
<gene>
    <name evidence="5" type="ORF">COX22_02295</name>
</gene>
<keyword evidence="4" id="KW-0812">Transmembrane</keyword>
<sequence length="328" mass="37503">MPLFFYFIFFMSSARSKIFIGCLVYGQESAKYLPYFLPSLRAQLGDSAQVLILDNGPADFQGSGEYIKKNFPEIAYERAESNLGFARGHNYLLGRARAAAAQYYLALNPDLILGADAVKILSARLGRESTLGAVSPKILRWDFIRQQKTNIIDSGGIVMKAGLRFFDLAQGEPDRGQVDNAQILGPSGAAGFYRLSALEQIKDREAYFDEDMFMYKEDCDLAYRLRRAGWQSVCESKALVWHDRSIGGAGQSVWSIVRNRAAKDRTAKIWSFYHQHIIFGKYWSEQAWLGKIAILAYAGQMFFFTLLFEPYLLRQYLCWWSWRRARAR</sequence>
<feature type="transmembrane region" description="Helical" evidence="4">
    <location>
        <begin position="288"/>
        <end position="308"/>
    </location>
</feature>
<evidence type="ECO:0000256" key="4">
    <source>
        <dbReference type="SAM" id="Phobius"/>
    </source>
</evidence>
<evidence type="ECO:0000256" key="1">
    <source>
        <dbReference type="ARBA" id="ARBA00006739"/>
    </source>
</evidence>
<reference evidence="5 6" key="1">
    <citation type="submission" date="2017-09" db="EMBL/GenBank/DDBJ databases">
        <title>Depth-based differentiation of microbial function through sediment-hosted aquifers and enrichment of novel symbionts in the deep terrestrial subsurface.</title>
        <authorList>
            <person name="Probst A.J."/>
            <person name="Ladd B."/>
            <person name="Jarett J.K."/>
            <person name="Geller-Mcgrath D.E."/>
            <person name="Sieber C.M."/>
            <person name="Emerson J.B."/>
            <person name="Anantharaman K."/>
            <person name="Thomas B.C."/>
            <person name="Malmstrom R."/>
            <person name="Stieglmeier M."/>
            <person name="Klingl A."/>
            <person name="Woyke T."/>
            <person name="Ryan C.M."/>
            <person name="Banfield J.F."/>
        </authorList>
    </citation>
    <scope>NUCLEOTIDE SEQUENCE [LARGE SCALE GENOMIC DNA]</scope>
    <source>
        <strain evidence="5">CG23_combo_of_CG06-09_8_20_14_all_49_15</strain>
    </source>
</reference>
<dbReference type="AlphaFoldDB" id="A0A2G9ZKX9"/>